<proteinExistence type="predicted"/>
<feature type="transmembrane region" description="Helical" evidence="1">
    <location>
        <begin position="22"/>
        <end position="45"/>
    </location>
</feature>
<comment type="caution">
    <text evidence="2">The sequence shown here is derived from an EMBL/GenBank/DDBJ whole genome shotgun (WGS) entry which is preliminary data.</text>
</comment>
<evidence type="ECO:0000313" key="3">
    <source>
        <dbReference type="Proteomes" id="UP000305064"/>
    </source>
</evidence>
<keyword evidence="1" id="KW-1133">Transmembrane helix</keyword>
<sequence>MDERKPHDAHSVGFFDFWAQAYIFRMLGFLLLLFTILLFLFTTLTQGKKGFMAGRGGDSVSLLFELWFGNNRRRASERSLYCRLYHMSGRFWDTGSCFCGFAISYLLSLSFSFLHRFSLTTGPLDHAGVGFGLRKNTSSSTSIFDLVLVVMSTAMGPCIAASIRLSLSRLRFYRIEAWLPTSIWTAQSTGTEISISTGSQTDKSIIEPLKA</sequence>
<dbReference type="Proteomes" id="UP000305064">
    <property type="component" value="Unassembled WGS sequence"/>
</dbReference>
<keyword evidence="1" id="KW-0472">Membrane</keyword>
<reference evidence="2 3" key="1">
    <citation type="submission" date="2018-10" db="EMBL/GenBank/DDBJ databases">
        <title>Fifty Aureobasidium pullulans genomes reveal a recombining polyextremotolerant generalist.</title>
        <authorList>
            <person name="Gostincar C."/>
            <person name="Turk M."/>
            <person name="Zajc J."/>
            <person name="Gunde-Cimerman N."/>
        </authorList>
    </citation>
    <scope>NUCLEOTIDE SEQUENCE [LARGE SCALE GENOMIC DNA]</scope>
    <source>
        <strain evidence="2 3">EXF-4256</strain>
    </source>
</reference>
<dbReference type="AlphaFoldDB" id="A0A4S9WM98"/>
<organism evidence="2 3">
    <name type="scientific">Aureobasidium pullulans</name>
    <name type="common">Black yeast</name>
    <name type="synonym">Pullularia pullulans</name>
    <dbReference type="NCBI Taxonomy" id="5580"/>
    <lineage>
        <taxon>Eukaryota</taxon>
        <taxon>Fungi</taxon>
        <taxon>Dikarya</taxon>
        <taxon>Ascomycota</taxon>
        <taxon>Pezizomycotina</taxon>
        <taxon>Dothideomycetes</taxon>
        <taxon>Dothideomycetidae</taxon>
        <taxon>Dothideales</taxon>
        <taxon>Saccotheciaceae</taxon>
        <taxon>Aureobasidium</taxon>
    </lineage>
</organism>
<gene>
    <name evidence="2" type="ORF">D6C94_02334</name>
</gene>
<dbReference type="EMBL" id="QZBJ01000011">
    <property type="protein sequence ID" value="THY77262.1"/>
    <property type="molecule type" value="Genomic_DNA"/>
</dbReference>
<accession>A0A4S9WM98</accession>
<name>A0A4S9WM98_AURPU</name>
<feature type="transmembrane region" description="Helical" evidence="1">
    <location>
        <begin position="91"/>
        <end position="114"/>
    </location>
</feature>
<protein>
    <submittedName>
        <fullName evidence="2">Uncharacterized protein</fullName>
    </submittedName>
</protein>
<keyword evidence="1" id="KW-0812">Transmembrane</keyword>
<evidence type="ECO:0000256" key="1">
    <source>
        <dbReference type="SAM" id="Phobius"/>
    </source>
</evidence>
<evidence type="ECO:0000313" key="2">
    <source>
        <dbReference type="EMBL" id="THY77262.1"/>
    </source>
</evidence>
<feature type="transmembrane region" description="Helical" evidence="1">
    <location>
        <begin position="143"/>
        <end position="165"/>
    </location>
</feature>